<dbReference type="SMART" id="SM00205">
    <property type="entry name" value="THN"/>
    <property type="match status" value="1"/>
</dbReference>
<dbReference type="InterPro" id="IPR037176">
    <property type="entry name" value="Osmotin/thaumatin-like_sf"/>
</dbReference>
<dbReference type="SUPFAM" id="SSF49870">
    <property type="entry name" value="Osmotin, thaumatin-like protein"/>
    <property type="match status" value="1"/>
</dbReference>
<evidence type="ECO:0000313" key="2">
    <source>
        <dbReference type="Proteomes" id="UP001604336"/>
    </source>
</evidence>
<dbReference type="AlphaFoldDB" id="A0ABD1VWL3"/>
<evidence type="ECO:0000313" key="1">
    <source>
        <dbReference type="EMBL" id="KAL2541797.1"/>
    </source>
</evidence>
<gene>
    <name evidence="1" type="ORF">Adt_02775</name>
</gene>
<dbReference type="InterPro" id="IPR001938">
    <property type="entry name" value="Thaumatin"/>
</dbReference>
<dbReference type="Gene3D" id="2.60.110.10">
    <property type="entry name" value="Thaumatin"/>
    <property type="match status" value="1"/>
</dbReference>
<dbReference type="Pfam" id="PF00314">
    <property type="entry name" value="Thaumatin"/>
    <property type="match status" value="1"/>
</dbReference>
<dbReference type="PANTHER" id="PTHR31048">
    <property type="entry name" value="OS03G0233200 PROTEIN"/>
    <property type="match status" value="1"/>
</dbReference>
<dbReference type="EMBL" id="JBFOLK010000001">
    <property type="protein sequence ID" value="KAL2541797.1"/>
    <property type="molecule type" value="Genomic_DNA"/>
</dbReference>
<keyword evidence="2" id="KW-1185">Reference proteome</keyword>
<organism evidence="1 2">
    <name type="scientific">Abeliophyllum distichum</name>
    <dbReference type="NCBI Taxonomy" id="126358"/>
    <lineage>
        <taxon>Eukaryota</taxon>
        <taxon>Viridiplantae</taxon>
        <taxon>Streptophyta</taxon>
        <taxon>Embryophyta</taxon>
        <taxon>Tracheophyta</taxon>
        <taxon>Spermatophyta</taxon>
        <taxon>Magnoliopsida</taxon>
        <taxon>eudicotyledons</taxon>
        <taxon>Gunneridae</taxon>
        <taxon>Pentapetalae</taxon>
        <taxon>asterids</taxon>
        <taxon>lamiids</taxon>
        <taxon>Lamiales</taxon>
        <taxon>Oleaceae</taxon>
        <taxon>Forsythieae</taxon>
        <taxon>Abeliophyllum</taxon>
    </lineage>
</organism>
<proteinExistence type="predicted"/>
<accession>A0ABD1VWL3</accession>
<comment type="caution">
    <text evidence="1">The sequence shown here is derived from an EMBL/GenBank/DDBJ whole genome shotgun (WGS) entry which is preliminary data.</text>
</comment>
<dbReference type="PROSITE" id="PS51367">
    <property type="entry name" value="THAUMATIN_2"/>
    <property type="match status" value="1"/>
</dbReference>
<reference evidence="2" key="1">
    <citation type="submission" date="2024-07" db="EMBL/GenBank/DDBJ databases">
        <title>Two chromosome-level genome assemblies of Korean endemic species Abeliophyllum distichum and Forsythia ovata (Oleaceae).</title>
        <authorList>
            <person name="Jang H."/>
        </authorList>
    </citation>
    <scope>NUCLEOTIDE SEQUENCE [LARGE SCALE GENOMIC DNA]</scope>
</reference>
<name>A0ABD1VWL3_9LAMI</name>
<protein>
    <submittedName>
        <fullName evidence="1">Pathogenesis-related thaumatin superfamily protein</fullName>
    </submittedName>
</protein>
<dbReference type="Proteomes" id="UP001604336">
    <property type="component" value="Unassembled WGS sequence"/>
</dbReference>
<sequence>MGHASLIQLIVILDKCYSPPHYPCLLKIIGETVPKAKSLHSYQPPQPVVARIVVECVGNGAAPPATLAEFIPDGDVDMDFYDVSLVDGYNVSMLVVPQGGSGASCTTKGCVSGMNDACPSDLPDEELRWRRCSPCKSACLAFGKEQYCCSGMYSTPECLQAVVVFSVVQERMFTVHTAMPMMIKPEPSHVPAPIISLHFARRQIQR</sequence>